<sequence>MLQFAVYDPITLNTTLTRLEDRISESKVNEEAEKGSPLEPFTASNLTSVVTALCTKLLTHLRFTFNDIVYSRPTACGISRLPRGAFLDVFADPVHPCVAQSFDLNCSLQPRPQLSLFFQMVQPADDHTRLRHHRTSYLPGGDIFIEVQRLNNNVSQIDRTLFRVHSHFFIRDSQVFNSRFNPSPTPGVPREGTSQSNPFKLQDVTVADFEKFLWVFYNPTYSLYEADIKDYIRILELAHMWSFVEVKAFALRELEKKEEGLDVVQRIVHYRKNQIDEKHILRHYASLCARDTALTLEECRILGLETTCLISAARERLRAAPSDGGTSPLPQGIEPEDVARALSDLLNTGN</sequence>
<dbReference type="STRING" id="1095629.A0A0C9Y295"/>
<dbReference type="InterPro" id="IPR000210">
    <property type="entry name" value="BTB/POZ_dom"/>
</dbReference>
<reference evidence="3" key="2">
    <citation type="submission" date="2015-01" db="EMBL/GenBank/DDBJ databases">
        <title>Evolutionary Origins and Diversification of the Mycorrhizal Mutualists.</title>
        <authorList>
            <consortium name="DOE Joint Genome Institute"/>
            <consortium name="Mycorrhizal Genomics Consortium"/>
            <person name="Kohler A."/>
            <person name="Kuo A."/>
            <person name="Nagy L.G."/>
            <person name="Floudas D."/>
            <person name="Copeland A."/>
            <person name="Barry K.W."/>
            <person name="Cichocki N."/>
            <person name="Veneault-Fourrey C."/>
            <person name="LaButti K."/>
            <person name="Lindquist E.A."/>
            <person name="Lipzen A."/>
            <person name="Lundell T."/>
            <person name="Morin E."/>
            <person name="Murat C."/>
            <person name="Riley R."/>
            <person name="Ohm R."/>
            <person name="Sun H."/>
            <person name="Tunlid A."/>
            <person name="Henrissat B."/>
            <person name="Grigoriev I.V."/>
            <person name="Hibbett D.S."/>
            <person name="Martin F."/>
        </authorList>
    </citation>
    <scope>NUCLEOTIDE SEQUENCE [LARGE SCALE GENOMIC DNA]</scope>
    <source>
        <strain evidence="3">LaAM-08-1</strain>
    </source>
</reference>
<gene>
    <name evidence="2" type="ORF">K443DRAFT_97430</name>
</gene>
<dbReference type="Gene3D" id="3.30.710.10">
    <property type="entry name" value="Potassium Channel Kv1.1, Chain A"/>
    <property type="match status" value="1"/>
</dbReference>
<dbReference type="Pfam" id="PF00651">
    <property type="entry name" value="BTB"/>
    <property type="match status" value="1"/>
</dbReference>
<proteinExistence type="predicted"/>
<reference evidence="2 3" key="1">
    <citation type="submission" date="2014-04" db="EMBL/GenBank/DDBJ databases">
        <authorList>
            <consortium name="DOE Joint Genome Institute"/>
            <person name="Kuo A."/>
            <person name="Kohler A."/>
            <person name="Nagy L.G."/>
            <person name="Floudas D."/>
            <person name="Copeland A."/>
            <person name="Barry K.W."/>
            <person name="Cichocki N."/>
            <person name="Veneault-Fourrey C."/>
            <person name="LaButti K."/>
            <person name="Lindquist E.A."/>
            <person name="Lipzen A."/>
            <person name="Lundell T."/>
            <person name="Morin E."/>
            <person name="Murat C."/>
            <person name="Sun H."/>
            <person name="Tunlid A."/>
            <person name="Henrissat B."/>
            <person name="Grigoriev I.V."/>
            <person name="Hibbett D.S."/>
            <person name="Martin F."/>
            <person name="Nordberg H.P."/>
            <person name="Cantor M.N."/>
            <person name="Hua S.X."/>
        </authorList>
    </citation>
    <scope>NUCLEOTIDE SEQUENCE [LARGE SCALE GENOMIC DNA]</scope>
    <source>
        <strain evidence="2 3">LaAM-08-1</strain>
    </source>
</reference>
<evidence type="ECO:0000313" key="2">
    <source>
        <dbReference type="EMBL" id="KIK02198.1"/>
    </source>
</evidence>
<dbReference type="EMBL" id="KN838596">
    <property type="protein sequence ID" value="KIK02198.1"/>
    <property type="molecule type" value="Genomic_DNA"/>
</dbReference>
<organism evidence="2 3">
    <name type="scientific">Laccaria amethystina LaAM-08-1</name>
    <dbReference type="NCBI Taxonomy" id="1095629"/>
    <lineage>
        <taxon>Eukaryota</taxon>
        <taxon>Fungi</taxon>
        <taxon>Dikarya</taxon>
        <taxon>Basidiomycota</taxon>
        <taxon>Agaricomycotina</taxon>
        <taxon>Agaricomycetes</taxon>
        <taxon>Agaricomycetidae</taxon>
        <taxon>Agaricales</taxon>
        <taxon>Agaricineae</taxon>
        <taxon>Hydnangiaceae</taxon>
        <taxon>Laccaria</taxon>
    </lineage>
</organism>
<accession>A0A0C9Y295</accession>
<dbReference type="AlphaFoldDB" id="A0A0C9Y295"/>
<name>A0A0C9Y295_9AGAR</name>
<dbReference type="OrthoDB" id="2593747at2759"/>
<keyword evidence="3" id="KW-1185">Reference proteome</keyword>
<evidence type="ECO:0000313" key="3">
    <source>
        <dbReference type="Proteomes" id="UP000054477"/>
    </source>
</evidence>
<dbReference type="Proteomes" id="UP000054477">
    <property type="component" value="Unassembled WGS sequence"/>
</dbReference>
<dbReference type="InterPro" id="IPR011333">
    <property type="entry name" value="SKP1/BTB/POZ_sf"/>
</dbReference>
<evidence type="ECO:0000259" key="1">
    <source>
        <dbReference type="Pfam" id="PF00651"/>
    </source>
</evidence>
<dbReference type="HOGENOM" id="CLU_047592_0_0_1"/>
<dbReference type="SUPFAM" id="SSF54695">
    <property type="entry name" value="POZ domain"/>
    <property type="match status" value="1"/>
</dbReference>
<feature type="domain" description="BTB" evidence="1">
    <location>
        <begin position="158"/>
        <end position="247"/>
    </location>
</feature>
<protein>
    <submittedName>
        <fullName evidence="2">Unplaced genomic scaffold K443scaffold_61, whole genome shotgun sequence</fullName>
    </submittedName>
</protein>